<evidence type="ECO:0000313" key="2">
    <source>
        <dbReference type="Proteomes" id="UP000070383"/>
    </source>
</evidence>
<dbReference type="EMBL" id="LRPM01000049">
    <property type="protein sequence ID" value="KWZ77425.1"/>
    <property type="molecule type" value="Genomic_DNA"/>
</dbReference>
<protein>
    <submittedName>
        <fullName evidence="1">Uncharacterized protein</fullName>
    </submittedName>
</protein>
<dbReference type="OrthoDB" id="9869264at2"/>
<dbReference type="AlphaFoldDB" id="A0A133KDA0"/>
<dbReference type="Proteomes" id="UP000070383">
    <property type="component" value="Unassembled WGS sequence"/>
</dbReference>
<dbReference type="RefSeq" id="WP_156440789.1">
    <property type="nucleotide sequence ID" value="NZ_KQ955281.1"/>
</dbReference>
<proteinExistence type="predicted"/>
<gene>
    <name evidence="1" type="ORF">HMPREF3200_01418</name>
</gene>
<comment type="caution">
    <text evidence="1">The sequence shown here is derived from an EMBL/GenBank/DDBJ whole genome shotgun (WGS) entry which is preliminary data.</text>
</comment>
<organism evidence="1 2">
    <name type="scientific">Anaerococcus tetradius</name>
    <dbReference type="NCBI Taxonomy" id="33036"/>
    <lineage>
        <taxon>Bacteria</taxon>
        <taxon>Bacillati</taxon>
        <taxon>Bacillota</taxon>
        <taxon>Tissierellia</taxon>
        <taxon>Tissierellales</taxon>
        <taxon>Peptoniphilaceae</taxon>
        <taxon>Anaerococcus</taxon>
    </lineage>
</organism>
<dbReference type="STRING" id="33036.HMPREF3200_01418"/>
<dbReference type="PATRIC" id="fig|33036.3.peg.1406"/>
<reference evidence="2" key="1">
    <citation type="submission" date="2016-01" db="EMBL/GenBank/DDBJ databases">
        <authorList>
            <person name="Mitreva M."/>
            <person name="Pepin K.H."/>
            <person name="Mihindukulasuriya K.A."/>
            <person name="Fulton R."/>
            <person name="Fronick C."/>
            <person name="O'Laughlin M."/>
            <person name="Miner T."/>
            <person name="Herter B."/>
            <person name="Rosa B.A."/>
            <person name="Cordes M."/>
            <person name="Tomlinson C."/>
            <person name="Wollam A."/>
            <person name="Palsikar V.B."/>
            <person name="Mardis E.R."/>
            <person name="Wilson R.K."/>
        </authorList>
    </citation>
    <scope>NUCLEOTIDE SEQUENCE [LARGE SCALE GENOMIC DNA]</scope>
    <source>
        <strain evidence="2">MJR8151</strain>
    </source>
</reference>
<keyword evidence="2" id="KW-1185">Reference proteome</keyword>
<sequence>MVLKVNFKNGSSKNFTIDGYYVADNDICLYMERDGKQVGMINLCEVRYYFVED</sequence>
<name>A0A133KDA0_9FIRM</name>
<accession>A0A133KDA0</accession>
<evidence type="ECO:0000313" key="1">
    <source>
        <dbReference type="EMBL" id="KWZ77425.1"/>
    </source>
</evidence>